<evidence type="ECO:0000256" key="3">
    <source>
        <dbReference type="ARBA" id="ARBA00010869"/>
    </source>
</evidence>
<dbReference type="RefSeq" id="WP_218910277.1">
    <property type="nucleotide sequence ID" value="NZ_JACCFP010000001.1"/>
</dbReference>
<comment type="similarity">
    <text evidence="3">Belongs to the serine/threonine dehydratase family.</text>
</comment>
<keyword evidence="5" id="KW-0663">Pyridoxal phosphate</keyword>
<proteinExistence type="inferred from homology"/>
<protein>
    <recommendedName>
        <fullName evidence="4">threonine ammonia-lyase</fullName>
        <ecNumber evidence="4">4.3.1.19</ecNumber>
    </recommendedName>
    <alternativeName>
        <fullName evidence="8">Threonine deaminase</fullName>
    </alternativeName>
</protein>
<evidence type="ECO:0000256" key="1">
    <source>
        <dbReference type="ARBA" id="ARBA00001274"/>
    </source>
</evidence>
<dbReference type="GO" id="GO:0004794">
    <property type="term" value="F:threonine deaminase activity"/>
    <property type="evidence" value="ECO:0007669"/>
    <property type="project" value="UniProtKB-EC"/>
</dbReference>
<dbReference type="PANTHER" id="PTHR48078:SF7">
    <property type="entry name" value="BLL6502 PROTEIN"/>
    <property type="match status" value="1"/>
</dbReference>
<dbReference type="Gene3D" id="3.40.50.1100">
    <property type="match status" value="2"/>
</dbReference>
<comment type="caution">
    <text evidence="10">The sequence shown here is derived from an EMBL/GenBank/DDBJ whole genome shotgun (WGS) entry which is preliminary data.</text>
</comment>
<comment type="cofactor">
    <cofactor evidence="2">
        <name>pyridoxal 5'-phosphate</name>
        <dbReference type="ChEBI" id="CHEBI:597326"/>
    </cofactor>
</comment>
<dbReference type="GO" id="GO:0009097">
    <property type="term" value="P:isoleucine biosynthetic process"/>
    <property type="evidence" value="ECO:0007669"/>
    <property type="project" value="TreeGrafter"/>
</dbReference>
<feature type="domain" description="Tryptophan synthase beta chain-like PALP" evidence="9">
    <location>
        <begin position="26"/>
        <end position="324"/>
    </location>
</feature>
<evidence type="ECO:0000313" key="10">
    <source>
        <dbReference type="EMBL" id="NYJ02360.1"/>
    </source>
</evidence>
<dbReference type="PANTHER" id="PTHR48078">
    <property type="entry name" value="THREONINE DEHYDRATASE, MITOCHONDRIAL-RELATED"/>
    <property type="match status" value="1"/>
</dbReference>
<evidence type="ECO:0000256" key="4">
    <source>
        <dbReference type="ARBA" id="ARBA00012096"/>
    </source>
</evidence>
<dbReference type="CDD" id="cd01562">
    <property type="entry name" value="Thr-dehyd"/>
    <property type="match status" value="1"/>
</dbReference>
<dbReference type="GO" id="GO:0006565">
    <property type="term" value="P:L-serine catabolic process"/>
    <property type="evidence" value="ECO:0007669"/>
    <property type="project" value="TreeGrafter"/>
</dbReference>
<comment type="catalytic activity">
    <reaction evidence="1">
        <text>L-threonine = 2-oxobutanoate + NH4(+)</text>
        <dbReference type="Rhea" id="RHEA:22108"/>
        <dbReference type="ChEBI" id="CHEBI:16763"/>
        <dbReference type="ChEBI" id="CHEBI:28938"/>
        <dbReference type="ChEBI" id="CHEBI:57926"/>
        <dbReference type="EC" id="4.3.1.19"/>
    </reaction>
</comment>
<evidence type="ECO:0000256" key="2">
    <source>
        <dbReference type="ARBA" id="ARBA00001933"/>
    </source>
</evidence>
<evidence type="ECO:0000256" key="7">
    <source>
        <dbReference type="ARBA" id="ARBA00025527"/>
    </source>
</evidence>
<reference evidence="10 11" key="1">
    <citation type="submission" date="2020-07" db="EMBL/GenBank/DDBJ databases">
        <title>Sequencing the genomes of 1000 actinobacteria strains.</title>
        <authorList>
            <person name="Klenk H.-P."/>
        </authorList>
    </citation>
    <scope>NUCLEOTIDE SEQUENCE [LARGE SCALE GENOMIC DNA]</scope>
    <source>
        <strain evidence="10 11">DSM 103833</strain>
    </source>
</reference>
<dbReference type="AlphaFoldDB" id="A0A853C2E1"/>
<evidence type="ECO:0000256" key="8">
    <source>
        <dbReference type="ARBA" id="ARBA00031427"/>
    </source>
</evidence>
<evidence type="ECO:0000256" key="5">
    <source>
        <dbReference type="ARBA" id="ARBA00022898"/>
    </source>
</evidence>
<sequence>MTVMLERQPLSYDAILDAADVVSARLERTPLVAHPLLDAAVGAEVLVKHEHVLPTGAFKVRGGVYLAARLTDEERARGLVTCSTGNHAQSVAYAARLAGVPATIVMPSSAPEIRREAVRALGATVIVHGDTLGDASERARELGCPEVSRLGAGAPRTSTTGRFAYVDTTDPRIILGHATAYVELFTSAPDLDVLYVPVGSGTGAAGACLVRDRIAPSCRVVGVQSSAAPAGWLSWRTGEIQKAPCTTRAAGLATTTGYPLPQSVLRDRLDDFLLVTDDEIDAAARLLATRASTLAEGAGAASLAGLLSDGDRAAGAKVGVVVTGGNASPDEIARLGR</sequence>
<dbReference type="Proteomes" id="UP000530424">
    <property type="component" value="Unassembled WGS sequence"/>
</dbReference>
<dbReference type="EMBL" id="JACCFP010000001">
    <property type="protein sequence ID" value="NYJ02360.1"/>
    <property type="molecule type" value="Genomic_DNA"/>
</dbReference>
<accession>A0A853C2E1</accession>
<dbReference type="GO" id="GO:0006567">
    <property type="term" value="P:L-threonine catabolic process"/>
    <property type="evidence" value="ECO:0007669"/>
    <property type="project" value="TreeGrafter"/>
</dbReference>
<dbReference type="SUPFAM" id="SSF53686">
    <property type="entry name" value="Tryptophan synthase beta subunit-like PLP-dependent enzymes"/>
    <property type="match status" value="1"/>
</dbReference>
<keyword evidence="6 10" id="KW-0456">Lyase</keyword>
<dbReference type="GO" id="GO:0003941">
    <property type="term" value="F:L-serine ammonia-lyase activity"/>
    <property type="evidence" value="ECO:0007669"/>
    <property type="project" value="TreeGrafter"/>
</dbReference>
<dbReference type="EC" id="4.3.1.19" evidence="4"/>
<dbReference type="Pfam" id="PF00291">
    <property type="entry name" value="PALP"/>
    <property type="match status" value="1"/>
</dbReference>
<evidence type="ECO:0000259" key="9">
    <source>
        <dbReference type="Pfam" id="PF00291"/>
    </source>
</evidence>
<organism evidence="10 11">
    <name type="scientific">Nocardioides thalensis</name>
    <dbReference type="NCBI Taxonomy" id="1914755"/>
    <lineage>
        <taxon>Bacteria</taxon>
        <taxon>Bacillati</taxon>
        <taxon>Actinomycetota</taxon>
        <taxon>Actinomycetes</taxon>
        <taxon>Propionibacteriales</taxon>
        <taxon>Nocardioidaceae</taxon>
        <taxon>Nocardioides</taxon>
    </lineage>
</organism>
<dbReference type="FunFam" id="3.40.50.1100:FF:000005">
    <property type="entry name" value="Threonine dehydratase catabolic"/>
    <property type="match status" value="1"/>
</dbReference>
<evidence type="ECO:0000313" key="11">
    <source>
        <dbReference type="Proteomes" id="UP000530424"/>
    </source>
</evidence>
<keyword evidence="11" id="KW-1185">Reference proteome</keyword>
<dbReference type="InterPro" id="IPR036052">
    <property type="entry name" value="TrpB-like_PALP_sf"/>
</dbReference>
<gene>
    <name evidence="10" type="ORF">HNR19_003058</name>
</gene>
<dbReference type="InterPro" id="IPR001926">
    <property type="entry name" value="TrpB-like_PALP"/>
</dbReference>
<comment type="function">
    <text evidence="7">Catalyzes the anaerobic formation of alpha-ketobutyrate and ammonia from threonine in a two-step reaction. The first step involved a dehydration of threonine and a production of enamine intermediates (aminocrotonate), which tautomerizes to its imine form (iminobutyrate). Both intermediates are unstable and short-lived. The second step is the nonenzymatic hydrolysis of the enamine/imine intermediates to form 2-ketobutyrate and free ammonia. In the low water environment of the cell, the second step is accelerated by RidA.</text>
</comment>
<evidence type="ECO:0000256" key="6">
    <source>
        <dbReference type="ARBA" id="ARBA00023239"/>
    </source>
</evidence>
<dbReference type="InterPro" id="IPR050147">
    <property type="entry name" value="Ser/Thr_Dehydratase"/>
</dbReference>
<name>A0A853C2E1_9ACTN</name>